<dbReference type="EMBL" id="CM001022">
    <property type="protein sequence ID" value="EFQ22740.1"/>
    <property type="molecule type" value="Genomic_DNA"/>
</dbReference>
<evidence type="ECO:0000256" key="1">
    <source>
        <dbReference type="ARBA" id="ARBA00022527"/>
    </source>
</evidence>
<dbReference type="STRING" id="584708.Apau_0305"/>
<dbReference type="GO" id="GO:0004674">
    <property type="term" value="F:protein serine/threonine kinase activity"/>
    <property type="evidence" value="ECO:0007669"/>
    <property type="project" value="UniProtKB-KW"/>
</dbReference>
<dbReference type="Pfam" id="PF13581">
    <property type="entry name" value="HATPase_c_2"/>
    <property type="match status" value="1"/>
</dbReference>
<gene>
    <name evidence="3" type="ORF">Apau_0305</name>
</gene>
<feature type="domain" description="Histidine kinase/HSP90-like ATPase" evidence="2">
    <location>
        <begin position="12"/>
        <end position="126"/>
    </location>
</feature>
<dbReference type="AlphaFoldDB" id="E3CYK9"/>
<dbReference type="Gene3D" id="3.30.565.10">
    <property type="entry name" value="Histidine kinase-like ATPase, C-terminal domain"/>
    <property type="match status" value="1"/>
</dbReference>
<keyword evidence="3" id="KW-0808">Transferase</keyword>
<dbReference type="Proteomes" id="UP000005096">
    <property type="component" value="Chromosome"/>
</dbReference>
<accession>E3CYK9</accession>
<protein>
    <submittedName>
        <fullName evidence="3">Putative anti-sigma regulatory factor, serine/threonine protein kinase</fullName>
    </submittedName>
</protein>
<dbReference type="eggNOG" id="COG2172">
    <property type="taxonomic scope" value="Bacteria"/>
</dbReference>
<reference evidence="3 4" key="1">
    <citation type="journal article" date="2010" name="Stand. Genomic Sci.">
        <title>Non-contiguous finished genome sequence of Aminomonas paucivorans type strain (GLU-3).</title>
        <authorList>
            <person name="Pitluck S."/>
            <person name="Yasawong M."/>
            <person name="Held B."/>
            <person name="Lapidus A."/>
            <person name="Nolan M."/>
            <person name="Copeland A."/>
            <person name="Lucas S."/>
            <person name="Del Rio T.G."/>
            <person name="Tice H."/>
            <person name="Cheng J.F."/>
            <person name="Chertkov O."/>
            <person name="Goodwin L."/>
            <person name="Tapia R."/>
            <person name="Han C."/>
            <person name="Liolios K."/>
            <person name="Ivanova N."/>
            <person name="Mavromatis K."/>
            <person name="Ovchinnikova G."/>
            <person name="Pati A."/>
            <person name="Chen A."/>
            <person name="Palaniappan K."/>
            <person name="Land M."/>
            <person name="Hauser L."/>
            <person name="Chang Y.J."/>
            <person name="Jeffries C.D."/>
            <person name="Pukall R."/>
            <person name="Spring S."/>
            <person name="Rohde M."/>
            <person name="Sikorski J."/>
            <person name="Goker M."/>
            <person name="Woyke T."/>
            <person name="Bristow J."/>
            <person name="Eisen J.A."/>
            <person name="Markowitz V."/>
            <person name="Hugenholtz P."/>
            <person name="Kyrpides N.C."/>
            <person name="Klenk H.P."/>
        </authorList>
    </citation>
    <scope>NUCLEOTIDE SEQUENCE [LARGE SCALE GENOMIC DNA]</scope>
    <source>
        <strain evidence="3 4">DSM 12260</strain>
    </source>
</reference>
<sequence length="138" mass="15308">MRYVFSDMAEFALLREPIREHLEQVAPEIAAPLFVALNEATNNALTHGGRSSRGPVTLQIGEEDICDQPCVKIVVRDEGEGFDPSPLLYRGTPPAPLESSGRGLWIIRSLVDQVRYNERGNELVLIRRKIAPEGNAQS</sequence>
<keyword evidence="1 3" id="KW-0723">Serine/threonine-protein kinase</keyword>
<dbReference type="HOGENOM" id="CLU_090336_11_2_0"/>
<dbReference type="PANTHER" id="PTHR35526">
    <property type="entry name" value="ANTI-SIGMA-F FACTOR RSBW-RELATED"/>
    <property type="match status" value="1"/>
</dbReference>
<keyword evidence="4" id="KW-1185">Reference proteome</keyword>
<keyword evidence="3" id="KW-0418">Kinase</keyword>
<proteinExistence type="predicted"/>
<dbReference type="OrthoDB" id="9767435at2"/>
<evidence type="ECO:0000313" key="4">
    <source>
        <dbReference type="Proteomes" id="UP000005096"/>
    </source>
</evidence>
<dbReference type="PANTHER" id="PTHR35526:SF3">
    <property type="entry name" value="ANTI-SIGMA-F FACTOR RSBW"/>
    <property type="match status" value="1"/>
</dbReference>
<name>E3CYK9_9BACT</name>
<dbReference type="InterPro" id="IPR003594">
    <property type="entry name" value="HATPase_dom"/>
</dbReference>
<dbReference type="CDD" id="cd16936">
    <property type="entry name" value="HATPase_RsbW-like"/>
    <property type="match status" value="1"/>
</dbReference>
<dbReference type="PaxDb" id="584708-Apau_0305"/>
<evidence type="ECO:0000313" key="3">
    <source>
        <dbReference type="EMBL" id="EFQ22740.1"/>
    </source>
</evidence>
<dbReference type="RefSeq" id="WP_006299887.1">
    <property type="nucleotide sequence ID" value="NZ_CM001022.1"/>
</dbReference>
<dbReference type="InterPro" id="IPR036890">
    <property type="entry name" value="HATPase_C_sf"/>
</dbReference>
<dbReference type="InterPro" id="IPR050267">
    <property type="entry name" value="Anti-sigma-factor_SerPK"/>
</dbReference>
<dbReference type="SUPFAM" id="SSF55874">
    <property type="entry name" value="ATPase domain of HSP90 chaperone/DNA topoisomerase II/histidine kinase"/>
    <property type="match status" value="1"/>
</dbReference>
<organism evidence="3 4">
    <name type="scientific">Aminomonas paucivorans DSM 12260</name>
    <dbReference type="NCBI Taxonomy" id="584708"/>
    <lineage>
        <taxon>Bacteria</taxon>
        <taxon>Thermotogati</taxon>
        <taxon>Synergistota</taxon>
        <taxon>Synergistia</taxon>
        <taxon>Synergistales</taxon>
        <taxon>Synergistaceae</taxon>
        <taxon>Aminomonas</taxon>
    </lineage>
</organism>
<evidence type="ECO:0000259" key="2">
    <source>
        <dbReference type="Pfam" id="PF13581"/>
    </source>
</evidence>